<protein>
    <submittedName>
        <fullName evidence="1">DUF3768 domain-containing protein</fullName>
    </submittedName>
</protein>
<reference evidence="1 2" key="1">
    <citation type="submission" date="2020-04" db="EMBL/GenBank/DDBJ databases">
        <title>Novosphingobium sp. TW-4 isolated from soil.</title>
        <authorList>
            <person name="Dahal R.H."/>
            <person name="Chaudhary D.K."/>
        </authorList>
    </citation>
    <scope>NUCLEOTIDE SEQUENCE [LARGE SCALE GENOMIC DNA]</scope>
    <source>
        <strain evidence="1 2">TW-4</strain>
    </source>
</reference>
<organism evidence="1 2">
    <name type="scientific">Novosphingobium olei</name>
    <dbReference type="NCBI Taxonomy" id="2728851"/>
    <lineage>
        <taxon>Bacteria</taxon>
        <taxon>Pseudomonadati</taxon>
        <taxon>Pseudomonadota</taxon>
        <taxon>Alphaproteobacteria</taxon>
        <taxon>Sphingomonadales</taxon>
        <taxon>Sphingomonadaceae</taxon>
        <taxon>Novosphingobium</taxon>
    </lineage>
</organism>
<dbReference type="EMBL" id="JABBGM010000017">
    <property type="protein sequence ID" value="NML96104.1"/>
    <property type="molecule type" value="Genomic_DNA"/>
</dbReference>
<evidence type="ECO:0000313" key="1">
    <source>
        <dbReference type="EMBL" id="NML96104.1"/>
    </source>
</evidence>
<dbReference type="Proteomes" id="UP000583556">
    <property type="component" value="Unassembled WGS sequence"/>
</dbReference>
<dbReference type="AlphaFoldDB" id="A0A7Y0BT60"/>
<name>A0A7Y0BT60_9SPHN</name>
<dbReference type="RefSeq" id="WP_169495310.1">
    <property type="nucleotide sequence ID" value="NZ_JABBGM010000017.1"/>
</dbReference>
<sequence>MSSNPLPPADPEQVQRERTEQIARLNDETRQGKARSARILFTRGVVELLAEGQTEEPARTARVMINQERLMRQIADAPIDPGDDPYGERDFGVVTFLGERLYWKIDPYADVGSFTFGSGAPWDASVTIRVLTVLQPCEY</sequence>
<proteinExistence type="predicted"/>
<evidence type="ECO:0000313" key="2">
    <source>
        <dbReference type="Proteomes" id="UP000583556"/>
    </source>
</evidence>
<dbReference type="InterPro" id="IPR022243">
    <property type="entry name" value="DUF3768"/>
</dbReference>
<keyword evidence="2" id="KW-1185">Reference proteome</keyword>
<comment type="caution">
    <text evidence="1">The sequence shown here is derived from an EMBL/GenBank/DDBJ whole genome shotgun (WGS) entry which is preliminary data.</text>
</comment>
<accession>A0A7Y0BT60</accession>
<dbReference type="Pfam" id="PF12599">
    <property type="entry name" value="DUF3768"/>
    <property type="match status" value="1"/>
</dbReference>
<gene>
    <name evidence="1" type="ORF">HHL27_20775</name>
</gene>